<dbReference type="Pfam" id="PF13556">
    <property type="entry name" value="HTH_30"/>
    <property type="match status" value="1"/>
</dbReference>
<dbReference type="InterPro" id="IPR025736">
    <property type="entry name" value="PucR_C-HTH_dom"/>
</dbReference>
<dbReference type="Proteomes" id="UP001523262">
    <property type="component" value="Unassembled WGS sequence"/>
</dbReference>
<dbReference type="PANTHER" id="PTHR33744">
    <property type="entry name" value="CARBOHYDRATE DIACID REGULATOR"/>
    <property type="match status" value="1"/>
</dbReference>
<evidence type="ECO:0000313" key="3">
    <source>
        <dbReference type="Proteomes" id="UP001523262"/>
    </source>
</evidence>
<dbReference type="InterPro" id="IPR051448">
    <property type="entry name" value="CdaR-like_regulators"/>
</dbReference>
<evidence type="ECO:0000259" key="1">
    <source>
        <dbReference type="Pfam" id="PF13556"/>
    </source>
</evidence>
<organism evidence="2 3">
    <name type="scientific">Neobacillus pocheonensis</name>
    <dbReference type="NCBI Taxonomy" id="363869"/>
    <lineage>
        <taxon>Bacteria</taxon>
        <taxon>Bacillati</taxon>
        <taxon>Bacillota</taxon>
        <taxon>Bacilli</taxon>
        <taxon>Bacillales</taxon>
        <taxon>Bacillaceae</taxon>
        <taxon>Neobacillus</taxon>
    </lineage>
</organism>
<dbReference type="Gene3D" id="1.10.10.2840">
    <property type="entry name" value="PucR C-terminal helix-turn-helix domain"/>
    <property type="match status" value="1"/>
</dbReference>
<evidence type="ECO:0000313" key="2">
    <source>
        <dbReference type="EMBL" id="MCM2533766.1"/>
    </source>
</evidence>
<dbReference type="InterPro" id="IPR009057">
    <property type="entry name" value="Homeodomain-like_sf"/>
</dbReference>
<name>A0ABT0WBV7_9BACI</name>
<reference evidence="2 3" key="1">
    <citation type="submission" date="2022-06" db="EMBL/GenBank/DDBJ databases">
        <authorList>
            <person name="Jeon C.O."/>
        </authorList>
    </citation>
    <scope>NUCLEOTIDE SEQUENCE [LARGE SCALE GENOMIC DNA]</scope>
    <source>
        <strain evidence="2 3">KCTC 13943</strain>
    </source>
</reference>
<gene>
    <name evidence="2" type="ORF">NDK43_16955</name>
</gene>
<keyword evidence="3" id="KW-1185">Reference proteome</keyword>
<comment type="caution">
    <text evidence="2">The sequence shown here is derived from an EMBL/GenBank/DDBJ whole genome shotgun (WGS) entry which is preliminary data.</text>
</comment>
<feature type="domain" description="PucR C-terminal helix-turn-helix" evidence="1">
    <location>
        <begin position="240"/>
        <end position="291"/>
    </location>
</feature>
<dbReference type="EMBL" id="JAMQCR010000001">
    <property type="protein sequence ID" value="MCM2533766.1"/>
    <property type="molecule type" value="Genomic_DNA"/>
</dbReference>
<proteinExistence type="predicted"/>
<dbReference type="SUPFAM" id="SSF46689">
    <property type="entry name" value="Homeodomain-like"/>
    <property type="match status" value="1"/>
</dbReference>
<dbReference type="PANTHER" id="PTHR33744:SF15">
    <property type="entry name" value="CARBOHYDRATE DIACID REGULATOR"/>
    <property type="match status" value="1"/>
</dbReference>
<accession>A0ABT0WBV7</accession>
<protein>
    <submittedName>
        <fullName evidence="2">Helix-turn-helix domain-containing protein</fullName>
    </submittedName>
</protein>
<sequence length="325" mass="37747">MLRKLLPLYENSILFPTQPVLPSDQLYIFFDKSQTEWVGIPKSVVSEKELKLLKTLYEIVEYQSSTISSVSKIWYEFLFLNGPPPLYNTDAYFRIIQFYINGDGLDHSEIEAALKGFFTDDVIIIWENGNRGIVIEESKQISLSDKELISMAQTVESDFFIKISFYIGKVYPLSNQLPNNFQQEKEYFIFGKTNLLNTNIFAFERIFPAYLAYHLPKGLAHKVYQALSEVFMEDPEIFSTIKVFLENNLNASMTAKKLYIHRNTLQYRIDKFVERTGIQLKDFYGAFTVFLPVYFLSRKRKITICPKVSSITLCNMSILIVSLSM</sequence>
<dbReference type="InterPro" id="IPR042070">
    <property type="entry name" value="PucR_C-HTH_sf"/>
</dbReference>